<accession>A0ABV8RB86</accession>
<comment type="caution">
    <text evidence="2">The sequence shown here is derived from an EMBL/GenBank/DDBJ whole genome shotgun (WGS) entry which is preliminary data.</text>
</comment>
<keyword evidence="1" id="KW-0472">Membrane</keyword>
<evidence type="ECO:0000256" key="1">
    <source>
        <dbReference type="SAM" id="Phobius"/>
    </source>
</evidence>
<dbReference type="EMBL" id="JBHSCY010000003">
    <property type="protein sequence ID" value="MFC4269735.1"/>
    <property type="molecule type" value="Genomic_DNA"/>
</dbReference>
<dbReference type="PANTHER" id="PTHR43685:SF3">
    <property type="entry name" value="SLR2126 PROTEIN"/>
    <property type="match status" value="1"/>
</dbReference>
<dbReference type="RefSeq" id="WP_377411065.1">
    <property type="nucleotide sequence ID" value="NZ_JBHSCY010000003.1"/>
</dbReference>
<reference evidence="3" key="1">
    <citation type="journal article" date="2019" name="Int. J. Syst. Evol. Microbiol.">
        <title>The Global Catalogue of Microorganisms (GCM) 10K type strain sequencing project: providing services to taxonomists for standard genome sequencing and annotation.</title>
        <authorList>
            <consortium name="The Broad Institute Genomics Platform"/>
            <consortium name="The Broad Institute Genome Sequencing Center for Infectious Disease"/>
            <person name="Wu L."/>
            <person name="Ma J."/>
        </authorList>
    </citation>
    <scope>NUCLEOTIDE SEQUENCE [LARGE SCALE GENOMIC DNA]</scope>
    <source>
        <strain evidence="3">CECT 8655</strain>
    </source>
</reference>
<dbReference type="InterPro" id="IPR050834">
    <property type="entry name" value="Glycosyltransf_2"/>
</dbReference>
<keyword evidence="3" id="KW-1185">Reference proteome</keyword>
<keyword evidence="1" id="KW-0812">Transmembrane</keyword>
<gene>
    <name evidence="2" type="ORF">ACFOWD_12525</name>
</gene>
<feature type="transmembrane region" description="Helical" evidence="1">
    <location>
        <begin position="269"/>
        <end position="288"/>
    </location>
</feature>
<dbReference type="SUPFAM" id="SSF53448">
    <property type="entry name" value="Nucleotide-diphospho-sugar transferases"/>
    <property type="match status" value="1"/>
</dbReference>
<dbReference type="Proteomes" id="UP001595826">
    <property type="component" value="Unassembled WGS sequence"/>
</dbReference>
<name>A0ABV8RB86_9FLAO</name>
<keyword evidence="1" id="KW-1133">Transmembrane helix</keyword>
<protein>
    <submittedName>
        <fullName evidence="2">Glycosyltransferase family 2 protein</fullName>
    </submittedName>
</protein>
<evidence type="ECO:0000313" key="3">
    <source>
        <dbReference type="Proteomes" id="UP001595826"/>
    </source>
</evidence>
<dbReference type="InterPro" id="IPR029044">
    <property type="entry name" value="Nucleotide-diphossugar_trans"/>
</dbReference>
<sequence length="294" mass="34181">MINLAVIIPTFNRKEYLKNLLDQIKNISHSKFTVNVITVVDGSTDGTLEMLKSNHPKVNTVIGNGNWWYTKSINKGIDCAYKLGTDYILTLNDDILLKENFFEELYKAMTQSPKKSIIGASSFTKTKPKKILSLGVKKIILWRYKLIPYYKIFTNKKDVRCLEGLHQSQVLPGRGLLFPIEIAKRINGFDEKFPQYHSDYDFSLRAKKKGYKLYVCWDLIVYSFIEETGQGTSYLKSSFKSFLKGFITKHSRTNLKDNARYLFRHGHKIFFPITFSIFILSSFNSHFFKKKINE</sequence>
<organism evidence="2 3">
    <name type="scientific">Polaribacter marinivivus</name>
    <dbReference type="NCBI Taxonomy" id="1524260"/>
    <lineage>
        <taxon>Bacteria</taxon>
        <taxon>Pseudomonadati</taxon>
        <taxon>Bacteroidota</taxon>
        <taxon>Flavobacteriia</taxon>
        <taxon>Flavobacteriales</taxon>
        <taxon>Flavobacteriaceae</taxon>
    </lineage>
</organism>
<dbReference type="Pfam" id="PF13641">
    <property type="entry name" value="Glyco_tranf_2_3"/>
    <property type="match status" value="1"/>
</dbReference>
<proteinExistence type="predicted"/>
<dbReference type="PANTHER" id="PTHR43685">
    <property type="entry name" value="GLYCOSYLTRANSFERASE"/>
    <property type="match status" value="1"/>
</dbReference>
<evidence type="ECO:0000313" key="2">
    <source>
        <dbReference type="EMBL" id="MFC4269735.1"/>
    </source>
</evidence>
<dbReference type="Gene3D" id="3.90.550.10">
    <property type="entry name" value="Spore Coat Polysaccharide Biosynthesis Protein SpsA, Chain A"/>
    <property type="match status" value="1"/>
</dbReference>